<evidence type="ECO:0000313" key="2">
    <source>
        <dbReference type="EMBL" id="RKO89455.1"/>
    </source>
</evidence>
<dbReference type="EMBL" id="KZ996081">
    <property type="protein sequence ID" value="RKO89455.1"/>
    <property type="molecule type" value="Genomic_DNA"/>
</dbReference>
<gene>
    <name evidence="2" type="ORF">BDK51DRAFT_52606</name>
</gene>
<proteinExistence type="predicted"/>
<feature type="compositionally biased region" description="Pro residues" evidence="1">
    <location>
        <begin position="159"/>
        <end position="177"/>
    </location>
</feature>
<feature type="compositionally biased region" description="Pro residues" evidence="1">
    <location>
        <begin position="122"/>
        <end position="143"/>
    </location>
</feature>
<feature type="compositionally biased region" description="Basic and acidic residues" evidence="1">
    <location>
        <begin position="268"/>
        <end position="277"/>
    </location>
</feature>
<evidence type="ECO:0000256" key="1">
    <source>
        <dbReference type="SAM" id="MobiDB-lite"/>
    </source>
</evidence>
<protein>
    <submittedName>
        <fullName evidence="2">Uncharacterized protein</fullName>
    </submittedName>
</protein>
<organism evidence="2 3">
    <name type="scientific">Blyttiomyces helicus</name>
    <dbReference type="NCBI Taxonomy" id="388810"/>
    <lineage>
        <taxon>Eukaryota</taxon>
        <taxon>Fungi</taxon>
        <taxon>Fungi incertae sedis</taxon>
        <taxon>Chytridiomycota</taxon>
        <taxon>Chytridiomycota incertae sedis</taxon>
        <taxon>Chytridiomycetes</taxon>
        <taxon>Chytridiomycetes incertae sedis</taxon>
        <taxon>Blyttiomyces</taxon>
    </lineage>
</organism>
<dbReference type="PRINTS" id="PR01217">
    <property type="entry name" value="PRICHEXTENSN"/>
</dbReference>
<keyword evidence="3" id="KW-1185">Reference proteome</keyword>
<dbReference type="AlphaFoldDB" id="A0A4P9WCR3"/>
<accession>A0A4P9WCR3</accession>
<feature type="region of interest" description="Disordered" evidence="1">
    <location>
        <begin position="235"/>
        <end position="254"/>
    </location>
</feature>
<name>A0A4P9WCR3_9FUNG</name>
<reference evidence="3" key="1">
    <citation type="journal article" date="2018" name="Nat. Microbiol.">
        <title>Leveraging single-cell genomics to expand the fungal tree of life.</title>
        <authorList>
            <person name="Ahrendt S.R."/>
            <person name="Quandt C.A."/>
            <person name="Ciobanu D."/>
            <person name="Clum A."/>
            <person name="Salamov A."/>
            <person name="Andreopoulos B."/>
            <person name="Cheng J.F."/>
            <person name="Woyke T."/>
            <person name="Pelin A."/>
            <person name="Henrissat B."/>
            <person name="Reynolds N.K."/>
            <person name="Benny G.L."/>
            <person name="Smith M.E."/>
            <person name="James T.Y."/>
            <person name="Grigoriev I.V."/>
        </authorList>
    </citation>
    <scope>NUCLEOTIDE SEQUENCE [LARGE SCALE GENOMIC DNA]</scope>
</reference>
<feature type="region of interest" description="Disordered" evidence="1">
    <location>
        <begin position="259"/>
        <end position="278"/>
    </location>
</feature>
<feature type="region of interest" description="Disordered" evidence="1">
    <location>
        <begin position="120"/>
        <end position="183"/>
    </location>
</feature>
<sequence>MEGGIPLALGNSHPEHQSVSFEVSRMMMMVVRSVGASTSPARISAHGASWTLVDQADGPANTDTLNRTMMVDHPSAAVNLLYSRPLRWLPHRPFTRAGLFQRSHPLPPAASLAWPCHADSPPLTPTLPQPPAQIPPPLLPPRPRPQRRARTAPAVAPASTPPSPPPIPPPTPFPTPSPAAETARDIATRPEDFSVWGRAGYRVQDVVTQRTQPAIAYAAAGPRRAFFAVRFDQSMGEQHPNRRLPRRPSLYPTSRIRRFSAATPKPDPALHDEEPRPSAEQGLVRLLDRHPASQEPGHDDPPELPQRVHLNSICPTPAAHERLRPAPDAVAAAAATTAPAAATIVTPSAPCTVRQREVTIGDLDQRGRGVGVYVMLDIYEVRSLH</sequence>
<evidence type="ECO:0000313" key="3">
    <source>
        <dbReference type="Proteomes" id="UP000269721"/>
    </source>
</evidence>
<dbReference type="Proteomes" id="UP000269721">
    <property type="component" value="Unassembled WGS sequence"/>
</dbReference>